<dbReference type="InterPro" id="IPR050150">
    <property type="entry name" value="IgV_Light_Chain"/>
</dbReference>
<dbReference type="InterPro" id="IPR013783">
    <property type="entry name" value="Ig-like_fold"/>
</dbReference>
<evidence type="ECO:0000256" key="1">
    <source>
        <dbReference type="SAM" id="MobiDB-lite"/>
    </source>
</evidence>
<evidence type="ECO:0000313" key="3">
    <source>
        <dbReference type="Proteomes" id="UP000694425"/>
    </source>
</evidence>
<reference evidence="2" key="1">
    <citation type="submission" date="2025-08" db="UniProtKB">
        <authorList>
            <consortium name="Ensembl"/>
        </authorList>
    </citation>
    <scope>IDENTIFICATION</scope>
</reference>
<feature type="region of interest" description="Disordered" evidence="1">
    <location>
        <begin position="26"/>
        <end position="56"/>
    </location>
</feature>
<dbReference type="SUPFAM" id="SSF48726">
    <property type="entry name" value="Immunoglobulin"/>
    <property type="match status" value="1"/>
</dbReference>
<keyword evidence="3" id="KW-1185">Reference proteome</keyword>
<accession>A0A8C7A3N5</accession>
<feature type="compositionally biased region" description="Basic and acidic residues" evidence="1">
    <location>
        <begin position="34"/>
        <end position="45"/>
    </location>
</feature>
<dbReference type="AlphaFoldDB" id="A0A8C7A3N5"/>
<reference evidence="2" key="2">
    <citation type="submission" date="2025-09" db="UniProtKB">
        <authorList>
            <consortium name="Ensembl"/>
        </authorList>
    </citation>
    <scope>IDENTIFICATION</scope>
</reference>
<dbReference type="PANTHER" id="PTHR23267">
    <property type="entry name" value="IMMUNOGLOBULIN LIGHT CHAIN"/>
    <property type="match status" value="1"/>
</dbReference>
<organism evidence="2 3">
    <name type="scientific">Neovison vison</name>
    <name type="common">American mink</name>
    <name type="synonym">Mustela vison</name>
    <dbReference type="NCBI Taxonomy" id="452646"/>
    <lineage>
        <taxon>Eukaryota</taxon>
        <taxon>Metazoa</taxon>
        <taxon>Chordata</taxon>
        <taxon>Craniata</taxon>
        <taxon>Vertebrata</taxon>
        <taxon>Euteleostomi</taxon>
        <taxon>Mammalia</taxon>
        <taxon>Eutheria</taxon>
        <taxon>Laurasiatheria</taxon>
        <taxon>Carnivora</taxon>
        <taxon>Caniformia</taxon>
        <taxon>Musteloidea</taxon>
        <taxon>Mustelidae</taxon>
        <taxon>Mustelinae</taxon>
        <taxon>Neogale</taxon>
    </lineage>
</organism>
<evidence type="ECO:0000313" key="2">
    <source>
        <dbReference type="Ensembl" id="ENSNVIP00000001443.1"/>
    </source>
</evidence>
<dbReference type="GeneTree" id="ENSGT00940000153474"/>
<dbReference type="Proteomes" id="UP000694425">
    <property type="component" value="Unplaced"/>
</dbReference>
<dbReference type="Gene3D" id="2.60.40.10">
    <property type="entry name" value="Immunoglobulins"/>
    <property type="match status" value="1"/>
</dbReference>
<dbReference type="Ensembl" id="ENSNVIT00000001667.1">
    <property type="protein sequence ID" value="ENSNVIP00000001443.1"/>
    <property type="gene ID" value="ENSNVIG00000001155.1"/>
</dbReference>
<feature type="compositionally biased region" description="Basic residues" evidence="1">
    <location>
        <begin position="46"/>
        <end position="56"/>
    </location>
</feature>
<protein>
    <submittedName>
        <fullName evidence="2">Uncharacterized protein</fullName>
    </submittedName>
</protein>
<dbReference type="InterPro" id="IPR036179">
    <property type="entry name" value="Ig-like_dom_sf"/>
</dbReference>
<sequence length="196" mass="22403">MLGNPEISCNISTELFREQFLFEKKERKKKRKEERKEKKTKEKERKNKTKQNKNLSPKHHRGHLLILLLPWAVTLELSLLILGKYYQIVVTKNSSNIWGGYVVNWYQQLPGTAPRSIIYANSIQPSGVPQLFSGSKPGTSLTITMLQAEDEAEFYLLTWDNSLSVDTLLQSSGELRQKLIYSTVKMGTHTSSSCLA</sequence>
<proteinExistence type="predicted"/>
<name>A0A8C7A3N5_NEOVI</name>